<gene>
    <name evidence="2" type="ORF">TVAG_351460</name>
</gene>
<dbReference type="SMR" id="A2DZN0"/>
<dbReference type="Gene3D" id="1.10.510.10">
    <property type="entry name" value="Transferase(Phosphotransferase) domain 1"/>
    <property type="match status" value="1"/>
</dbReference>
<sequence length="837" mass="97530">MKYESEYLKQLKQELPNFIVKLRDFDIKAEMGPTNSGVLFFAVEKTTNRNVIIRKISKNKESEDKLRRFNLEVRALARCNSICVNKLIGYTIFQPYSIITEYQPNKTVDTFIYSINPCRKACIIGTYQTKIAIGIAWGLMHIHSKGIIHRDLCVNNILLDQDFVPKIIGFGIAQFIDSLQSNTKKIDVTAYTAPEVALGNEYGVQSEMYSYGLLLYELSEMEKPFKDLSPQKIIDLVIKGGRRPELTKKKPENLKNFIEKCWSENPHRRPSIEEAFKEFSSHKIQFPLTDQAKIDEFVKILREEQPFMEPINSSALEASEFIKSNLSDLIVGTDSSTFVDFIMNTDNINDDTVILPENEKISPTLNFPKPIDFKNNFMEMIGALKTSTIDNLVENSFPLAQLIYENQDPDQIDFSIQTVINLIRSNKDYIYYFDCAGLFTCFKEITDEIADSVFKLYSYPFMLYPQIFTDKNSYFISQLLNLRPQKVLFLYSHYILSFDSIENPWPVIDVLVISYQNLINDENAVYLLRILYFMLTKYPLYNEGRYNDAIPVFLDCMKSSNINVLREAYTGYINISQDFSNIDLQLLIQYFETDLWDLVISILLRLYYDKYEIYVPKIINETIFHCNESISCWTLLLTISKHPENHKIFVQDPSWMEFSDGYPSESLKLFLIIFKNHEFRQKLCESEYFPIFILGLAESENDAHYKAIPSILTRIKLDSSIILSFHENGVISQIIKRGIFSNDSEINKSCLICVDSLCRFNFYPEFTDIIQPLIQFLRYPQLFGYSVHIIVSLSYHREICRIFAAKGFENYFKRLKGTHEYENLCEIFLSNSKIANR</sequence>
<keyword evidence="3" id="KW-1185">Reference proteome</keyword>
<dbReference type="PROSITE" id="PS00109">
    <property type="entry name" value="PROTEIN_KINASE_TYR"/>
    <property type="match status" value="1"/>
</dbReference>
<dbReference type="Pfam" id="PF07714">
    <property type="entry name" value="PK_Tyr_Ser-Thr"/>
    <property type="match status" value="1"/>
</dbReference>
<keyword evidence="2" id="KW-0418">Kinase</keyword>
<evidence type="ECO:0000259" key="1">
    <source>
        <dbReference type="PROSITE" id="PS50011"/>
    </source>
</evidence>
<dbReference type="GO" id="GO:0007165">
    <property type="term" value="P:signal transduction"/>
    <property type="evidence" value="ECO:0000318"/>
    <property type="project" value="GO_Central"/>
</dbReference>
<dbReference type="GO" id="GO:0005524">
    <property type="term" value="F:ATP binding"/>
    <property type="evidence" value="ECO:0007669"/>
    <property type="project" value="InterPro"/>
</dbReference>
<dbReference type="VEuPathDB" id="TrichDB:TVAGG3_0260970"/>
<dbReference type="InterPro" id="IPR000719">
    <property type="entry name" value="Prot_kinase_dom"/>
</dbReference>
<dbReference type="SUPFAM" id="SSF48371">
    <property type="entry name" value="ARM repeat"/>
    <property type="match status" value="1"/>
</dbReference>
<dbReference type="Proteomes" id="UP000001542">
    <property type="component" value="Unassembled WGS sequence"/>
</dbReference>
<dbReference type="OrthoDB" id="9943809at2759"/>
<dbReference type="PROSITE" id="PS50011">
    <property type="entry name" value="PROTEIN_KINASE_DOM"/>
    <property type="match status" value="1"/>
</dbReference>
<dbReference type="RefSeq" id="XP_001326321.1">
    <property type="nucleotide sequence ID" value="XM_001326286.1"/>
</dbReference>
<dbReference type="VEuPathDB" id="TrichDB:TVAG_351460"/>
<keyword evidence="2" id="KW-0808">Transferase</keyword>
<dbReference type="SUPFAM" id="SSF56112">
    <property type="entry name" value="Protein kinase-like (PK-like)"/>
    <property type="match status" value="1"/>
</dbReference>
<accession>A2DZN0</accession>
<protein>
    <submittedName>
        <fullName evidence="2">TKL family protein kinase</fullName>
    </submittedName>
</protein>
<dbReference type="GO" id="GO:0004672">
    <property type="term" value="F:protein kinase activity"/>
    <property type="evidence" value="ECO:0000318"/>
    <property type="project" value="GO_Central"/>
</dbReference>
<dbReference type="InParanoid" id="A2DZN0"/>
<dbReference type="InterPro" id="IPR011009">
    <property type="entry name" value="Kinase-like_dom_sf"/>
</dbReference>
<proteinExistence type="predicted"/>
<dbReference type="AlphaFoldDB" id="A2DZN0"/>
<evidence type="ECO:0000313" key="2">
    <source>
        <dbReference type="EMBL" id="EAY14098.1"/>
    </source>
</evidence>
<reference evidence="2" key="2">
    <citation type="journal article" date="2007" name="Science">
        <title>Draft genome sequence of the sexually transmitted pathogen Trichomonas vaginalis.</title>
        <authorList>
            <person name="Carlton J.M."/>
            <person name="Hirt R.P."/>
            <person name="Silva J.C."/>
            <person name="Delcher A.L."/>
            <person name="Schatz M."/>
            <person name="Zhao Q."/>
            <person name="Wortman J.R."/>
            <person name="Bidwell S.L."/>
            <person name="Alsmark U.C.M."/>
            <person name="Besteiro S."/>
            <person name="Sicheritz-Ponten T."/>
            <person name="Noel C.J."/>
            <person name="Dacks J.B."/>
            <person name="Foster P.G."/>
            <person name="Simillion C."/>
            <person name="Van de Peer Y."/>
            <person name="Miranda-Saavedra D."/>
            <person name="Barton G.J."/>
            <person name="Westrop G.D."/>
            <person name="Mueller S."/>
            <person name="Dessi D."/>
            <person name="Fiori P.L."/>
            <person name="Ren Q."/>
            <person name="Paulsen I."/>
            <person name="Zhang H."/>
            <person name="Bastida-Corcuera F.D."/>
            <person name="Simoes-Barbosa A."/>
            <person name="Brown M.T."/>
            <person name="Hayes R.D."/>
            <person name="Mukherjee M."/>
            <person name="Okumura C.Y."/>
            <person name="Schneider R."/>
            <person name="Smith A.J."/>
            <person name="Vanacova S."/>
            <person name="Villalvazo M."/>
            <person name="Haas B.J."/>
            <person name="Pertea M."/>
            <person name="Feldblyum T.V."/>
            <person name="Utterback T.R."/>
            <person name="Shu C.L."/>
            <person name="Osoegawa K."/>
            <person name="de Jong P.J."/>
            <person name="Hrdy I."/>
            <person name="Horvathova L."/>
            <person name="Zubacova Z."/>
            <person name="Dolezal P."/>
            <person name="Malik S.B."/>
            <person name="Logsdon J.M. Jr."/>
            <person name="Henze K."/>
            <person name="Gupta A."/>
            <person name="Wang C.C."/>
            <person name="Dunne R.L."/>
            <person name="Upcroft J.A."/>
            <person name="Upcroft P."/>
            <person name="White O."/>
            <person name="Salzberg S.L."/>
            <person name="Tang P."/>
            <person name="Chiu C.-H."/>
            <person name="Lee Y.-S."/>
            <person name="Embley T.M."/>
            <person name="Coombs G.H."/>
            <person name="Mottram J.C."/>
            <person name="Tachezy J."/>
            <person name="Fraser-Liggett C.M."/>
            <person name="Johnson P.J."/>
        </authorList>
    </citation>
    <scope>NUCLEOTIDE SEQUENCE [LARGE SCALE GENOMIC DNA]</scope>
    <source>
        <strain evidence="2">G3</strain>
    </source>
</reference>
<dbReference type="eggNOG" id="KOG0192">
    <property type="taxonomic scope" value="Eukaryota"/>
</dbReference>
<dbReference type="InterPro" id="IPR001245">
    <property type="entry name" value="Ser-Thr/Tyr_kinase_cat_dom"/>
</dbReference>
<dbReference type="InterPro" id="IPR016024">
    <property type="entry name" value="ARM-type_fold"/>
</dbReference>
<feature type="domain" description="Protein kinase" evidence="1">
    <location>
        <begin position="25"/>
        <end position="285"/>
    </location>
</feature>
<organism evidence="2 3">
    <name type="scientific">Trichomonas vaginalis (strain ATCC PRA-98 / G3)</name>
    <dbReference type="NCBI Taxonomy" id="412133"/>
    <lineage>
        <taxon>Eukaryota</taxon>
        <taxon>Metamonada</taxon>
        <taxon>Parabasalia</taxon>
        <taxon>Trichomonadida</taxon>
        <taxon>Trichomonadidae</taxon>
        <taxon>Trichomonas</taxon>
    </lineage>
</organism>
<dbReference type="InterPro" id="IPR050167">
    <property type="entry name" value="Ser_Thr_protein_kinase"/>
</dbReference>
<dbReference type="GO" id="GO:0005737">
    <property type="term" value="C:cytoplasm"/>
    <property type="evidence" value="ECO:0000318"/>
    <property type="project" value="GO_Central"/>
</dbReference>
<dbReference type="STRING" id="5722.A2DZN0"/>
<name>A2DZN0_TRIV3</name>
<reference evidence="2" key="1">
    <citation type="submission" date="2006-10" db="EMBL/GenBank/DDBJ databases">
        <authorList>
            <person name="Amadeo P."/>
            <person name="Zhao Q."/>
            <person name="Wortman J."/>
            <person name="Fraser-Liggett C."/>
            <person name="Carlton J."/>
        </authorList>
    </citation>
    <scope>NUCLEOTIDE SEQUENCE</scope>
    <source>
        <strain evidence="2">G3</strain>
    </source>
</reference>
<dbReference type="PANTHER" id="PTHR23257:SF969">
    <property type="entry name" value="INTEGRIN-LINKED PROTEIN KINASE"/>
    <property type="match status" value="1"/>
</dbReference>
<dbReference type="EMBL" id="DS113275">
    <property type="protein sequence ID" value="EAY14098.1"/>
    <property type="molecule type" value="Genomic_DNA"/>
</dbReference>
<dbReference type="InterPro" id="IPR008266">
    <property type="entry name" value="Tyr_kinase_AS"/>
</dbReference>
<dbReference type="PANTHER" id="PTHR23257">
    <property type="entry name" value="SERINE-THREONINE PROTEIN KINASE"/>
    <property type="match status" value="1"/>
</dbReference>
<evidence type="ECO:0000313" key="3">
    <source>
        <dbReference type="Proteomes" id="UP000001542"/>
    </source>
</evidence>
<dbReference type="KEGG" id="tva:4772086"/>